<reference evidence="1 2" key="1">
    <citation type="submission" date="2013-01" db="EMBL/GenBank/DDBJ databases">
        <authorList>
            <person name="Harkins D.M."/>
            <person name="Durkin A.S."/>
            <person name="Brinkac L.M."/>
            <person name="Haft D.H."/>
            <person name="Selengut J.D."/>
            <person name="Sanka R."/>
            <person name="DePew J."/>
            <person name="Purushe J."/>
            <person name="Whelen A.C."/>
            <person name="Vinetz J.M."/>
            <person name="Sutton G.G."/>
            <person name="Nierman W.C."/>
            <person name="Fouts D.E."/>
        </authorList>
    </citation>
    <scope>NUCLEOTIDE SEQUENCE [LARGE SCALE GENOMIC DNA]</scope>
    <source>
        <strain evidence="1 2">2007001578</strain>
    </source>
</reference>
<gene>
    <name evidence="1" type="ORF">LEP1GSC035_2707</name>
</gene>
<dbReference type="EMBL" id="AHMH02000003">
    <property type="protein sequence ID" value="EMN02911.1"/>
    <property type="molecule type" value="Genomic_DNA"/>
</dbReference>
<name>A0ABP2TF35_9LEPT</name>
<organism evidence="1 2">
    <name type="scientific">Leptospira noguchii str. 2007001578</name>
    <dbReference type="NCBI Taxonomy" id="1049974"/>
    <lineage>
        <taxon>Bacteria</taxon>
        <taxon>Pseudomonadati</taxon>
        <taxon>Spirochaetota</taxon>
        <taxon>Spirochaetia</taxon>
        <taxon>Leptospirales</taxon>
        <taxon>Leptospiraceae</taxon>
        <taxon>Leptospira</taxon>
    </lineage>
</organism>
<accession>A0ABP2TF35</accession>
<protein>
    <submittedName>
        <fullName evidence="1">Uncharacterized protein</fullName>
    </submittedName>
</protein>
<evidence type="ECO:0000313" key="2">
    <source>
        <dbReference type="Proteomes" id="UP000012099"/>
    </source>
</evidence>
<evidence type="ECO:0000313" key="1">
    <source>
        <dbReference type="EMBL" id="EMN02911.1"/>
    </source>
</evidence>
<sequence>MEKIDIENTVSDFIKVYYKLLKNTLSLFKILNSKIFFK</sequence>
<comment type="caution">
    <text evidence="1">The sequence shown here is derived from an EMBL/GenBank/DDBJ whole genome shotgun (WGS) entry which is preliminary data.</text>
</comment>
<proteinExistence type="predicted"/>
<keyword evidence="2" id="KW-1185">Reference proteome</keyword>
<dbReference type="Proteomes" id="UP000012099">
    <property type="component" value="Unassembled WGS sequence"/>
</dbReference>